<dbReference type="AlphaFoldDB" id="A0AAN8NVY7"/>
<dbReference type="InterPro" id="IPR003615">
    <property type="entry name" value="HNH_nuc"/>
</dbReference>
<evidence type="ECO:0000259" key="1">
    <source>
        <dbReference type="Pfam" id="PF13391"/>
    </source>
</evidence>
<sequence length="413" mass="46893">METLKKLESPFKTQREAHPDIYCRIFGAINDKRLLDHKHKTLLLAILSFTTNEELFRAFDKLDVPVLEDLARLSETALESLRNWGGRSVTAASTPSTPPRNPQHDLGLIVLKHLRLKDAFPGIPGASFSRSARFGRYCNLRQQNLCILTGLRLDGSQETAHIFPHSILNPNNSVSLLTWRFIQIFLGTEITKTLVRELWSEEDGIQTAKNGIATYPHIHNFFDKGKISLIPIYLTRGIYDYLDVEVGIYSSEQGPQSICTWDKLSIGEQYTCGDDNLPYRVLETHPRYIKNGDIIRITTPHSISLPLPSPVLLYWHRHLWSTLTSAGLGSSQSESKAEDLKSFLALNNFGEGSSGHRRQGYDGACDQDWSDDEVIGEIREREARFIAFLEKITVPEDFVDDYDGNNSDDYYYP</sequence>
<dbReference type="Proteomes" id="UP001313282">
    <property type="component" value="Unassembled WGS sequence"/>
</dbReference>
<proteinExistence type="predicted"/>
<keyword evidence="3" id="KW-1185">Reference proteome</keyword>
<dbReference type="EMBL" id="JAVHNR010000004">
    <property type="protein sequence ID" value="KAK6345397.1"/>
    <property type="molecule type" value="Genomic_DNA"/>
</dbReference>
<reference evidence="2 3" key="1">
    <citation type="submission" date="2019-10" db="EMBL/GenBank/DDBJ databases">
        <authorList>
            <person name="Palmer J.M."/>
        </authorList>
    </citation>
    <scope>NUCLEOTIDE SEQUENCE [LARGE SCALE GENOMIC DNA]</scope>
    <source>
        <strain evidence="2 3">TWF718</strain>
    </source>
</reference>
<comment type="caution">
    <text evidence="2">The sequence shown here is derived from an EMBL/GenBank/DDBJ whole genome shotgun (WGS) entry which is preliminary data.</text>
</comment>
<dbReference type="Pfam" id="PF13391">
    <property type="entry name" value="HNH_2"/>
    <property type="match status" value="1"/>
</dbReference>
<gene>
    <name evidence="2" type="ORF">TWF718_007313</name>
</gene>
<evidence type="ECO:0000313" key="2">
    <source>
        <dbReference type="EMBL" id="KAK6345397.1"/>
    </source>
</evidence>
<protein>
    <recommendedName>
        <fullName evidence="1">HNH nuclease domain-containing protein</fullName>
    </recommendedName>
</protein>
<feature type="domain" description="HNH nuclease" evidence="1">
    <location>
        <begin position="146"/>
        <end position="229"/>
    </location>
</feature>
<organism evidence="2 3">
    <name type="scientific">Orbilia javanica</name>
    <dbReference type="NCBI Taxonomy" id="47235"/>
    <lineage>
        <taxon>Eukaryota</taxon>
        <taxon>Fungi</taxon>
        <taxon>Dikarya</taxon>
        <taxon>Ascomycota</taxon>
        <taxon>Pezizomycotina</taxon>
        <taxon>Orbiliomycetes</taxon>
        <taxon>Orbiliales</taxon>
        <taxon>Orbiliaceae</taxon>
        <taxon>Orbilia</taxon>
    </lineage>
</organism>
<name>A0AAN8NVY7_9PEZI</name>
<evidence type="ECO:0000313" key="3">
    <source>
        <dbReference type="Proteomes" id="UP001313282"/>
    </source>
</evidence>
<accession>A0AAN8NVY7</accession>